<feature type="compositionally biased region" description="Low complexity" evidence="1">
    <location>
        <begin position="212"/>
        <end position="235"/>
    </location>
</feature>
<protein>
    <submittedName>
        <fullName evidence="2">Uncharacterized protein</fullName>
    </submittedName>
</protein>
<dbReference type="EMBL" id="JAVHNS010000007">
    <property type="protein sequence ID" value="KAK6349252.1"/>
    <property type="molecule type" value="Genomic_DNA"/>
</dbReference>
<name>A0AAV9UXK1_9PEZI</name>
<feature type="region of interest" description="Disordered" evidence="1">
    <location>
        <begin position="615"/>
        <end position="634"/>
    </location>
</feature>
<organism evidence="2 3">
    <name type="scientific">Orbilia blumenaviensis</name>
    <dbReference type="NCBI Taxonomy" id="1796055"/>
    <lineage>
        <taxon>Eukaryota</taxon>
        <taxon>Fungi</taxon>
        <taxon>Dikarya</taxon>
        <taxon>Ascomycota</taxon>
        <taxon>Pezizomycotina</taxon>
        <taxon>Orbiliomycetes</taxon>
        <taxon>Orbiliales</taxon>
        <taxon>Orbiliaceae</taxon>
        <taxon>Orbilia</taxon>
    </lineage>
</organism>
<reference evidence="2 3" key="1">
    <citation type="submission" date="2019-10" db="EMBL/GenBank/DDBJ databases">
        <authorList>
            <person name="Palmer J.M."/>
        </authorList>
    </citation>
    <scope>NUCLEOTIDE SEQUENCE [LARGE SCALE GENOMIC DNA]</scope>
    <source>
        <strain evidence="2 3">TWF730</strain>
    </source>
</reference>
<evidence type="ECO:0000313" key="3">
    <source>
        <dbReference type="Proteomes" id="UP001373714"/>
    </source>
</evidence>
<accession>A0AAV9UXK1</accession>
<feature type="region of interest" description="Disordered" evidence="1">
    <location>
        <begin position="208"/>
        <end position="276"/>
    </location>
</feature>
<sequence>MASVSVRSSMQYRGSLMQTINESPPPDIGHSSSGSLLDTKTGNWFKNIKASGPAPLWNNGSSQRLWSLYNQGCGPYIPQELSLIFLQALESSDTGTPSPAFSSGSGSLITRQHGNTYNISRPLSLLGISKLVFGIHDQGPLNSLLGKTTRLRRKRTGCRGTQASRIWIPKQHAGSFGKLLGAKLKASNPILVRQKPFAFLPALNRLRGGSGSSSANANGSVQSRSGVRQRVSSSGNAHTQKSGRESHKRKRNTGSEEEEEEDLNRRPPPSKRVSKNNPELILPLACPFAKAAPDKYPMCYAIRRKNLSGIKEHLKRRHFEGTLPDDIRQAKTWNQVFDVCNPGWSLDQHPSPHFEPRMSSKEGANRAIQKEPSAITTPLDHQKAQSGIELCSPPLSNNGLSPGAGVTPYRAHPSHQYHNIGALSPTSCTGCNCGSNRGLHSIPADDMTELQSDSGTRLPSASIPNASLWPTVENSFGSDQISLMSRHHSMSDPNWLNTSNIDVEPTNQPSFFSNSLGITNDDAPGEFSNTISFVTSSNQTIKTPIIENPFEYQGFPCNLPEESPAPWSGGSYGSSDIGTLGLKTSTSTAISGTKESLPQSISDIGIPLPLQASPELRKEEVRQTSQLRRDRPGEKKYQLIVKGKPLKTPSKEPRRQRRFTFEDLDEFHLEFDTWLRQEFTDPPFCWEKAELFNADSEANLRSVQEVADDIEHWFIQFRSKIAALYLTPRHPSTEPDSPVELINTHTNSTEASSHRQQLI</sequence>
<dbReference type="Proteomes" id="UP001373714">
    <property type="component" value="Unassembled WGS sequence"/>
</dbReference>
<comment type="caution">
    <text evidence="2">The sequence shown here is derived from an EMBL/GenBank/DDBJ whole genome shotgun (WGS) entry which is preliminary data.</text>
</comment>
<dbReference type="AlphaFoldDB" id="A0AAV9UXK1"/>
<keyword evidence="3" id="KW-1185">Reference proteome</keyword>
<gene>
    <name evidence="2" type="ORF">TWF730_010003</name>
</gene>
<proteinExistence type="predicted"/>
<evidence type="ECO:0000313" key="2">
    <source>
        <dbReference type="EMBL" id="KAK6349252.1"/>
    </source>
</evidence>
<evidence type="ECO:0000256" key="1">
    <source>
        <dbReference type="SAM" id="MobiDB-lite"/>
    </source>
</evidence>